<gene>
    <name evidence="3" type="ORF">SAMN05192551_101561</name>
</gene>
<dbReference type="STRING" id="69895.SAMN05192551_101561"/>
<evidence type="ECO:0000256" key="1">
    <source>
        <dbReference type="SAM" id="Phobius"/>
    </source>
</evidence>
<dbReference type="Pfam" id="PF13791">
    <property type="entry name" value="Sigma_reg_C"/>
    <property type="match status" value="1"/>
</dbReference>
<feature type="domain" description="Sigma factor regulator C-terminal" evidence="2">
    <location>
        <begin position="232"/>
        <end position="397"/>
    </location>
</feature>
<dbReference type="EMBL" id="FOQA01000001">
    <property type="protein sequence ID" value="SFH56837.1"/>
    <property type="molecule type" value="Genomic_DNA"/>
</dbReference>
<dbReference type="Proteomes" id="UP000199287">
    <property type="component" value="Unassembled WGS sequence"/>
</dbReference>
<evidence type="ECO:0000313" key="3">
    <source>
        <dbReference type="EMBL" id="SFH56837.1"/>
    </source>
</evidence>
<protein>
    <submittedName>
        <fullName evidence="3">Sigma factor regulator C-terminal</fullName>
    </submittedName>
</protein>
<feature type="transmembrane region" description="Helical" evidence="1">
    <location>
        <begin position="75"/>
        <end position="94"/>
    </location>
</feature>
<evidence type="ECO:0000259" key="2">
    <source>
        <dbReference type="Pfam" id="PF13791"/>
    </source>
</evidence>
<name>A0A1I3B3G4_9FIRM</name>
<reference evidence="4" key="1">
    <citation type="submission" date="2016-10" db="EMBL/GenBank/DDBJ databases">
        <authorList>
            <person name="Varghese N."/>
            <person name="Submissions S."/>
        </authorList>
    </citation>
    <scope>NUCLEOTIDE SEQUENCE [LARGE SCALE GENOMIC DNA]</scope>
    <source>
        <strain evidence="4">Z-7934</strain>
    </source>
</reference>
<evidence type="ECO:0000313" key="4">
    <source>
        <dbReference type="Proteomes" id="UP000199287"/>
    </source>
</evidence>
<keyword evidence="1" id="KW-0812">Transmembrane</keyword>
<dbReference type="InterPro" id="IPR025672">
    <property type="entry name" value="Sigma_reg_C_dom"/>
</dbReference>
<dbReference type="OrthoDB" id="1882659at2"/>
<organism evidence="3 4">
    <name type="scientific">Tindallia magadiensis</name>
    <dbReference type="NCBI Taxonomy" id="69895"/>
    <lineage>
        <taxon>Bacteria</taxon>
        <taxon>Bacillati</taxon>
        <taxon>Bacillota</taxon>
        <taxon>Clostridia</taxon>
        <taxon>Peptostreptococcales</taxon>
        <taxon>Tindalliaceae</taxon>
        <taxon>Tindallia</taxon>
    </lineage>
</organism>
<sequence>MNYKDLFRRYKEGMINDEEKLIIEQEIERHEAVEEFLSESIDEEIYDGWNTSISEHHEEETNKLKKSVNKRLRKVVITSVLIVVALYIGIFHVLSSIVDRIYYDPSATTQSEESEYQNPDFYYDIQAYVSLNMPGYSSNSFTFQESKGFGKYEVSYSLRDLFSKKEQRYFVNISRGKLTYALDGIFSSENRFGIWEGFERIQRHFPNDNSENATTISEEDVQRKNEKTLQYLNELNPLSYISMSIVFEKDLTMEEFYNIRQEHPTLDFKWVGIRTVQPGIQWSENQPLHLVGFNPNFNDELSSSKRPDLEKYPLFYLMDFRDYSGLENIDYPDKFYQSYGIHFRSRLEYLRNREDYVNMFDYNEYKTDFYADALKFIDEHGVKTYGVLVLGTAEDFLERIDDIPYDSLYINGVLPTKPNIYYD</sequence>
<keyword evidence="1" id="KW-0472">Membrane</keyword>
<dbReference type="RefSeq" id="WP_093369437.1">
    <property type="nucleotide sequence ID" value="NZ_FOQA01000001.1"/>
</dbReference>
<keyword evidence="1" id="KW-1133">Transmembrane helix</keyword>
<dbReference type="AlphaFoldDB" id="A0A1I3B3G4"/>
<accession>A0A1I3B3G4</accession>
<keyword evidence="4" id="KW-1185">Reference proteome</keyword>
<proteinExistence type="predicted"/>